<evidence type="ECO:0000256" key="3">
    <source>
        <dbReference type="ARBA" id="ARBA00023015"/>
    </source>
</evidence>
<reference evidence="6 7" key="1">
    <citation type="submission" date="2016-08" db="EMBL/GenBank/DDBJ databases">
        <title>A Parts List for Fungal Cellulosomes Revealed by Comparative Genomics.</title>
        <authorList>
            <consortium name="DOE Joint Genome Institute"/>
            <person name="Haitjema C.H."/>
            <person name="Gilmore S.P."/>
            <person name="Henske J.K."/>
            <person name="Solomon K.V."/>
            <person name="De Groot R."/>
            <person name="Kuo A."/>
            <person name="Mondo S.J."/>
            <person name="Salamov A.A."/>
            <person name="Labutti K."/>
            <person name="Zhao Z."/>
            <person name="Chiniquy J."/>
            <person name="Barry K."/>
            <person name="Brewer H.M."/>
            <person name="Purvine S.O."/>
            <person name="Wright A.T."/>
            <person name="Boxma B."/>
            <person name="Van Alen T."/>
            <person name="Hackstein J.H."/>
            <person name="Baker S.E."/>
            <person name="Grigoriev I.V."/>
            <person name="O'Malley M.A."/>
        </authorList>
    </citation>
    <scope>NUCLEOTIDE SEQUENCE [LARGE SCALE GENOMIC DNA]</scope>
    <source>
        <strain evidence="6 7">G1</strain>
    </source>
</reference>
<dbReference type="InterPro" id="IPR009332">
    <property type="entry name" value="Med22"/>
</dbReference>
<protein>
    <submittedName>
        <fullName evidence="6">SURF5-domain-containing protein</fullName>
    </submittedName>
</protein>
<dbReference type="Proteomes" id="UP000193920">
    <property type="component" value="Unassembled WGS sequence"/>
</dbReference>
<name>A0A1Y2F4K6_9FUNG</name>
<evidence type="ECO:0000256" key="5">
    <source>
        <dbReference type="ARBA" id="ARBA00023242"/>
    </source>
</evidence>
<dbReference type="OrthoDB" id="203279at2759"/>
<evidence type="ECO:0000313" key="7">
    <source>
        <dbReference type="Proteomes" id="UP000193920"/>
    </source>
</evidence>
<sequence length="188" mass="22247">MSIPKQNIIKEKKNKFVQNEEEYNKRLDVEINQLVDSFDHIVRASKIGDNDKYRVFQEEYLINCMSANIIRSAQSLLSLISELKQSILLYDYKSLNSGILSRIETIEQEKLTINNRLMSLQSDIRNNLKELEDVHYSSISFDMNDINNQNNEEIKPEIKPEIKQEEKKEIKQEVKQEIKQEVKQEIKQ</sequence>
<evidence type="ECO:0000313" key="6">
    <source>
        <dbReference type="EMBL" id="ORY78266.1"/>
    </source>
</evidence>
<keyword evidence="7" id="KW-1185">Reference proteome</keyword>
<keyword evidence="5" id="KW-0539">Nucleus</keyword>
<evidence type="ECO:0000256" key="4">
    <source>
        <dbReference type="ARBA" id="ARBA00023163"/>
    </source>
</evidence>
<evidence type="ECO:0000256" key="1">
    <source>
        <dbReference type="ARBA" id="ARBA00004123"/>
    </source>
</evidence>
<comment type="caution">
    <text evidence="6">The sequence shown here is derived from an EMBL/GenBank/DDBJ whole genome shotgun (WGS) entry which is preliminary data.</text>
</comment>
<dbReference type="GO" id="GO:0006357">
    <property type="term" value="P:regulation of transcription by RNA polymerase II"/>
    <property type="evidence" value="ECO:0007669"/>
    <property type="project" value="InterPro"/>
</dbReference>
<dbReference type="GO" id="GO:0016592">
    <property type="term" value="C:mediator complex"/>
    <property type="evidence" value="ECO:0007669"/>
    <property type="project" value="InterPro"/>
</dbReference>
<proteinExistence type="inferred from homology"/>
<dbReference type="STRING" id="1754190.A0A1Y2F4K6"/>
<dbReference type="PANTHER" id="PTHR12434">
    <property type="entry name" value="MEDIATOR OF RNA POLYMERASE II TRANSCRIPTION SUBUNIT 22"/>
    <property type="match status" value="1"/>
</dbReference>
<dbReference type="GO" id="GO:0003712">
    <property type="term" value="F:transcription coregulator activity"/>
    <property type="evidence" value="ECO:0007669"/>
    <property type="project" value="InterPro"/>
</dbReference>
<dbReference type="EMBL" id="MCOG01000017">
    <property type="protein sequence ID" value="ORY78266.1"/>
    <property type="molecule type" value="Genomic_DNA"/>
</dbReference>
<dbReference type="AlphaFoldDB" id="A0A1Y2F4K6"/>
<gene>
    <name evidence="6" type="ORF">LY90DRAFT_664991</name>
</gene>
<dbReference type="Pfam" id="PF06179">
    <property type="entry name" value="Med22"/>
    <property type="match status" value="1"/>
</dbReference>
<comment type="similarity">
    <text evidence="2">Belongs to the Mediator complex subunit 22 family.</text>
</comment>
<organism evidence="6 7">
    <name type="scientific">Neocallimastix californiae</name>
    <dbReference type="NCBI Taxonomy" id="1754190"/>
    <lineage>
        <taxon>Eukaryota</taxon>
        <taxon>Fungi</taxon>
        <taxon>Fungi incertae sedis</taxon>
        <taxon>Chytridiomycota</taxon>
        <taxon>Chytridiomycota incertae sedis</taxon>
        <taxon>Neocallimastigomycetes</taxon>
        <taxon>Neocallimastigales</taxon>
        <taxon>Neocallimastigaceae</taxon>
        <taxon>Neocallimastix</taxon>
    </lineage>
</organism>
<evidence type="ECO:0000256" key="2">
    <source>
        <dbReference type="ARBA" id="ARBA00005942"/>
    </source>
</evidence>
<accession>A0A1Y2F4K6</accession>
<keyword evidence="3" id="KW-0805">Transcription regulation</keyword>
<comment type="subcellular location">
    <subcellularLocation>
        <location evidence="1">Nucleus</location>
    </subcellularLocation>
</comment>
<dbReference type="PANTHER" id="PTHR12434:SF6">
    <property type="entry name" value="MEDIATOR OF RNA POLYMERASE II TRANSCRIPTION SUBUNIT 22"/>
    <property type="match status" value="1"/>
</dbReference>
<keyword evidence="4" id="KW-0804">Transcription</keyword>